<feature type="compositionally biased region" description="Low complexity" evidence="1">
    <location>
        <begin position="43"/>
        <end position="55"/>
    </location>
</feature>
<comment type="caution">
    <text evidence="2">The sequence shown here is derived from an EMBL/GenBank/DDBJ whole genome shotgun (WGS) entry which is preliminary data.</text>
</comment>
<evidence type="ECO:0000313" key="3">
    <source>
        <dbReference type="Proteomes" id="UP000187209"/>
    </source>
</evidence>
<protein>
    <submittedName>
        <fullName evidence="2">Uncharacterized protein</fullName>
    </submittedName>
</protein>
<organism evidence="2 3">
    <name type="scientific">Stentor coeruleus</name>
    <dbReference type="NCBI Taxonomy" id="5963"/>
    <lineage>
        <taxon>Eukaryota</taxon>
        <taxon>Sar</taxon>
        <taxon>Alveolata</taxon>
        <taxon>Ciliophora</taxon>
        <taxon>Postciliodesmatophora</taxon>
        <taxon>Heterotrichea</taxon>
        <taxon>Heterotrichida</taxon>
        <taxon>Stentoridae</taxon>
        <taxon>Stentor</taxon>
    </lineage>
</organism>
<reference evidence="2 3" key="1">
    <citation type="submission" date="2016-11" db="EMBL/GenBank/DDBJ databases">
        <title>The macronuclear genome of Stentor coeruleus: a giant cell with tiny introns.</title>
        <authorList>
            <person name="Slabodnick M."/>
            <person name="Ruby J.G."/>
            <person name="Reiff S.B."/>
            <person name="Swart E.C."/>
            <person name="Gosai S."/>
            <person name="Prabakaran S."/>
            <person name="Witkowska E."/>
            <person name="Larue G.E."/>
            <person name="Fisher S."/>
            <person name="Freeman R.M."/>
            <person name="Gunawardena J."/>
            <person name="Chu W."/>
            <person name="Stover N.A."/>
            <person name="Gregory B.D."/>
            <person name="Nowacki M."/>
            <person name="Derisi J."/>
            <person name="Roy S.W."/>
            <person name="Marshall W.F."/>
            <person name="Sood P."/>
        </authorList>
    </citation>
    <scope>NUCLEOTIDE SEQUENCE [LARGE SCALE GENOMIC DNA]</scope>
    <source>
        <strain evidence="2">WM001</strain>
    </source>
</reference>
<proteinExistence type="predicted"/>
<dbReference type="Proteomes" id="UP000187209">
    <property type="component" value="Unassembled WGS sequence"/>
</dbReference>
<name>A0A1R2B8P2_9CILI</name>
<sequence>MHKKKTISPTSNIHAKTPQFNKCINEKVKHQLTELYHSMRGASIQSSKSINSINKADAEDSKSFSSHSPKKVTRIKSFSPEKKQSALPQRSGDFYGKLQSYYKRKHDDSNQNIMDKKKGLANRLFRITSQFHRQIEMIGRSNSPTKKDMLRVPSLLIKIN</sequence>
<dbReference type="AlphaFoldDB" id="A0A1R2B8P2"/>
<evidence type="ECO:0000313" key="2">
    <source>
        <dbReference type="EMBL" id="OMJ73117.1"/>
    </source>
</evidence>
<gene>
    <name evidence="2" type="ORF">SteCoe_28262</name>
</gene>
<dbReference type="EMBL" id="MPUH01000845">
    <property type="protein sequence ID" value="OMJ73117.1"/>
    <property type="molecule type" value="Genomic_DNA"/>
</dbReference>
<keyword evidence="3" id="KW-1185">Reference proteome</keyword>
<evidence type="ECO:0000256" key="1">
    <source>
        <dbReference type="SAM" id="MobiDB-lite"/>
    </source>
</evidence>
<accession>A0A1R2B8P2</accession>
<feature type="region of interest" description="Disordered" evidence="1">
    <location>
        <begin position="43"/>
        <end position="91"/>
    </location>
</feature>